<organism evidence="3 4">
    <name type="scientific">Phyllobacterium phragmitis</name>
    <dbReference type="NCBI Taxonomy" id="2670329"/>
    <lineage>
        <taxon>Bacteria</taxon>
        <taxon>Pseudomonadati</taxon>
        <taxon>Pseudomonadota</taxon>
        <taxon>Alphaproteobacteria</taxon>
        <taxon>Hyphomicrobiales</taxon>
        <taxon>Phyllobacteriaceae</taxon>
        <taxon>Phyllobacterium</taxon>
    </lineage>
</organism>
<dbReference type="EMBL" id="BAAFZP010000002">
    <property type="protein sequence ID" value="GAB1583686.1"/>
    <property type="molecule type" value="Genomic_DNA"/>
</dbReference>
<name>A0ABQ0H434_9HYPH</name>
<dbReference type="SUPFAM" id="SSF47616">
    <property type="entry name" value="GST C-terminal domain-like"/>
    <property type="match status" value="1"/>
</dbReference>
<feature type="domain" description="GST C-terminal" evidence="2">
    <location>
        <begin position="89"/>
        <end position="214"/>
    </location>
</feature>
<dbReference type="InterPro" id="IPR040079">
    <property type="entry name" value="Glutathione_S-Trfase"/>
</dbReference>
<sequence length="252" mass="27680">MAPILFYGIPSGCSFGSIVALEWLGKPYRLCRIDMMSDMIGSDAYRRINPVAETPAFMTENGAVISESMAILNHIAARGIDKGLGFAQGSPEFDRLNQMLAFLNTSLFGGFAPLWYALEHGLEGAEKQALRAYGSAILTKVHAQLEAMIGDRDWLLGDRRSLADAYFIGIARWTIYHDVIDRRDYPALQRLLEKLESDPAVQFAHAVERGEAPVGSGGFKGEISLEEALGVLKSAALIRKGELYPHSTKDLD</sequence>
<keyword evidence="4" id="KW-1185">Reference proteome</keyword>
<comment type="caution">
    <text evidence="3">The sequence shown here is derived from an EMBL/GenBank/DDBJ whole genome shotgun (WGS) entry which is preliminary data.</text>
</comment>
<evidence type="ECO:0000313" key="4">
    <source>
        <dbReference type="Proteomes" id="UP001628091"/>
    </source>
</evidence>
<dbReference type="PROSITE" id="PS50405">
    <property type="entry name" value="GST_CTER"/>
    <property type="match status" value="1"/>
</dbReference>
<proteinExistence type="predicted"/>
<reference evidence="3 4" key="1">
    <citation type="submission" date="2024-10" db="EMBL/GenBank/DDBJ databases">
        <title>Isolation, draft genome sequencing and identification of Phyllobacterium sp. NSA23, isolated from leaf soil.</title>
        <authorList>
            <person name="Akita H."/>
        </authorList>
    </citation>
    <scope>NUCLEOTIDE SEQUENCE [LARGE SCALE GENOMIC DNA]</scope>
    <source>
        <strain evidence="3 4">NSA23</strain>
    </source>
</reference>
<dbReference type="InterPro" id="IPR036282">
    <property type="entry name" value="Glutathione-S-Trfase_C_sf"/>
</dbReference>
<gene>
    <name evidence="3" type="ORF">PPNSA23_36290</name>
</gene>
<evidence type="ECO:0000313" key="3">
    <source>
        <dbReference type="EMBL" id="GAB1583686.1"/>
    </source>
</evidence>
<dbReference type="Pfam" id="PF13409">
    <property type="entry name" value="GST_N_2"/>
    <property type="match status" value="1"/>
</dbReference>
<dbReference type="PANTHER" id="PTHR44051:SF8">
    <property type="entry name" value="GLUTATHIONE S-TRANSFERASE GSTA"/>
    <property type="match status" value="1"/>
</dbReference>
<dbReference type="InterPro" id="IPR004046">
    <property type="entry name" value="GST_C"/>
</dbReference>
<accession>A0ABQ0H434</accession>
<dbReference type="InterPro" id="IPR010987">
    <property type="entry name" value="Glutathione-S-Trfase_C-like"/>
</dbReference>
<dbReference type="Gene3D" id="3.40.30.10">
    <property type="entry name" value="Glutaredoxin"/>
    <property type="match status" value="1"/>
</dbReference>
<dbReference type="InterPro" id="IPR004045">
    <property type="entry name" value="Glutathione_S-Trfase_N"/>
</dbReference>
<dbReference type="SFLD" id="SFLDS00019">
    <property type="entry name" value="Glutathione_Transferase_(cytos"/>
    <property type="match status" value="1"/>
</dbReference>
<dbReference type="SUPFAM" id="SSF52833">
    <property type="entry name" value="Thioredoxin-like"/>
    <property type="match status" value="1"/>
</dbReference>
<dbReference type="Proteomes" id="UP001628091">
    <property type="component" value="Unassembled WGS sequence"/>
</dbReference>
<dbReference type="CDD" id="cd03188">
    <property type="entry name" value="GST_C_Beta"/>
    <property type="match status" value="1"/>
</dbReference>
<dbReference type="RefSeq" id="WP_407866249.1">
    <property type="nucleotide sequence ID" value="NZ_BAAFZP010000002.1"/>
</dbReference>
<feature type="domain" description="GST N-terminal" evidence="1">
    <location>
        <begin position="1"/>
        <end position="83"/>
    </location>
</feature>
<dbReference type="Gene3D" id="1.20.1050.10">
    <property type="match status" value="1"/>
</dbReference>
<evidence type="ECO:0000259" key="2">
    <source>
        <dbReference type="PROSITE" id="PS50405"/>
    </source>
</evidence>
<dbReference type="InterPro" id="IPR036249">
    <property type="entry name" value="Thioredoxin-like_sf"/>
</dbReference>
<dbReference type="Pfam" id="PF00043">
    <property type="entry name" value="GST_C"/>
    <property type="match status" value="1"/>
</dbReference>
<dbReference type="PANTHER" id="PTHR44051">
    <property type="entry name" value="GLUTATHIONE S-TRANSFERASE-RELATED"/>
    <property type="match status" value="1"/>
</dbReference>
<evidence type="ECO:0000259" key="1">
    <source>
        <dbReference type="PROSITE" id="PS50404"/>
    </source>
</evidence>
<protein>
    <submittedName>
        <fullName evidence="3">Glutathione S-transferase</fullName>
    </submittedName>
</protein>
<dbReference type="PROSITE" id="PS50404">
    <property type="entry name" value="GST_NTER"/>
    <property type="match status" value="1"/>
</dbReference>
<dbReference type="CDD" id="cd03057">
    <property type="entry name" value="GST_N_Beta"/>
    <property type="match status" value="1"/>
</dbReference>